<comment type="caution">
    <text evidence="1">The sequence shown here is derived from an EMBL/GenBank/DDBJ whole genome shotgun (WGS) entry which is preliminary data.</text>
</comment>
<protein>
    <submittedName>
        <fullName evidence="1">Uncharacterized protein</fullName>
    </submittedName>
</protein>
<sequence length="78" mass="8539">MSALDAIGPVCGHAIDQDVADAASNALIDALDLLDQELGRKLETPLDEHGEISKGSMRSETLNNTDNLYYVWRIIDHC</sequence>
<gene>
    <name evidence="1" type="ORF">GCG54_00007929</name>
</gene>
<name>A0A8H4CQQ8_COLGL</name>
<keyword evidence="2" id="KW-1185">Reference proteome</keyword>
<proteinExistence type="predicted"/>
<dbReference type="AlphaFoldDB" id="A0A8H4CQQ8"/>
<dbReference type="Proteomes" id="UP000613401">
    <property type="component" value="Unassembled WGS sequence"/>
</dbReference>
<reference evidence="1" key="2">
    <citation type="submission" date="2020-03" db="EMBL/GenBank/DDBJ databases">
        <authorList>
            <person name="Fu F.-F."/>
            <person name="Chen J."/>
        </authorList>
    </citation>
    <scope>NUCLEOTIDE SEQUENCE</scope>
    <source>
        <strain evidence="1">Lc1</strain>
    </source>
</reference>
<organism evidence="1 2">
    <name type="scientific">Colletotrichum gloeosporioides</name>
    <name type="common">Anthracnose fungus</name>
    <name type="synonym">Glomerella cingulata</name>
    <dbReference type="NCBI Taxonomy" id="474922"/>
    <lineage>
        <taxon>Eukaryota</taxon>
        <taxon>Fungi</taxon>
        <taxon>Dikarya</taxon>
        <taxon>Ascomycota</taxon>
        <taxon>Pezizomycotina</taxon>
        <taxon>Sordariomycetes</taxon>
        <taxon>Hypocreomycetidae</taxon>
        <taxon>Glomerellales</taxon>
        <taxon>Glomerellaceae</taxon>
        <taxon>Colletotrichum</taxon>
        <taxon>Colletotrichum gloeosporioides species complex</taxon>
    </lineage>
</organism>
<dbReference type="GeneID" id="69015070"/>
<evidence type="ECO:0000313" key="1">
    <source>
        <dbReference type="EMBL" id="KAF3808147.1"/>
    </source>
</evidence>
<evidence type="ECO:0000313" key="2">
    <source>
        <dbReference type="Proteomes" id="UP000613401"/>
    </source>
</evidence>
<dbReference type="RefSeq" id="XP_045267306.1">
    <property type="nucleotide sequence ID" value="XM_045407903.1"/>
</dbReference>
<reference evidence="1" key="1">
    <citation type="journal article" date="2020" name="Phytopathology">
        <title>Genome sequence and comparative analysis of Colletotrichum gloeosporioides isolated from Liriodendron leaves.</title>
        <authorList>
            <person name="Fu F.F."/>
            <person name="Hao Z."/>
            <person name="Wang P."/>
            <person name="Lu Y."/>
            <person name="Xue L.J."/>
            <person name="Wei G."/>
            <person name="Tian Y."/>
            <person name="Baishi H."/>
            <person name="Xu H."/>
            <person name="Shi J."/>
            <person name="Cheng T."/>
            <person name="Wang G."/>
            <person name="Yi Y."/>
            <person name="Chen J."/>
        </authorList>
    </citation>
    <scope>NUCLEOTIDE SEQUENCE</scope>
    <source>
        <strain evidence="1">Lc1</strain>
    </source>
</reference>
<accession>A0A8H4CQQ8</accession>
<dbReference type="EMBL" id="WVTB01000023">
    <property type="protein sequence ID" value="KAF3808147.1"/>
    <property type="molecule type" value="Genomic_DNA"/>
</dbReference>